<comment type="pathway">
    <text evidence="2">Protein modification; protein ubiquitination.</text>
</comment>
<keyword evidence="5" id="KW-0539">Nucleus</keyword>
<feature type="compositionally biased region" description="Basic and acidic residues" evidence="6">
    <location>
        <begin position="1440"/>
        <end position="1451"/>
    </location>
</feature>
<dbReference type="InterPro" id="IPR033270">
    <property type="entry name" value="VPRBP/DCAF1"/>
</dbReference>
<dbReference type="EMBL" id="CAVLEF010000278">
    <property type="protein sequence ID" value="CAK1554394.1"/>
    <property type="molecule type" value="Genomic_DNA"/>
</dbReference>
<dbReference type="SMART" id="SM00667">
    <property type="entry name" value="LisH"/>
    <property type="match status" value="1"/>
</dbReference>
<feature type="compositionally biased region" description="Basic residues" evidence="6">
    <location>
        <begin position="1452"/>
        <end position="1462"/>
    </location>
</feature>
<evidence type="ECO:0000256" key="3">
    <source>
        <dbReference type="ARBA" id="ARBA00008845"/>
    </source>
</evidence>
<accession>A0AAV1K0L7</accession>
<feature type="region of interest" description="Disordered" evidence="6">
    <location>
        <begin position="214"/>
        <end position="237"/>
    </location>
</feature>
<dbReference type="InterPro" id="IPR011989">
    <property type="entry name" value="ARM-like"/>
</dbReference>
<dbReference type="GO" id="GO:0005634">
    <property type="term" value="C:nucleus"/>
    <property type="evidence" value="ECO:0007669"/>
    <property type="project" value="UniProtKB-SubCell"/>
</dbReference>
<evidence type="ECO:0008006" key="9">
    <source>
        <dbReference type="Google" id="ProtNLM"/>
    </source>
</evidence>
<proteinExistence type="inferred from homology"/>
<keyword evidence="4" id="KW-0833">Ubl conjugation pathway</keyword>
<name>A0AAV1K0L7_9NEOP</name>
<gene>
    <name evidence="7" type="ORF">LNINA_LOCUS13314</name>
</gene>
<dbReference type="InterPro" id="IPR016024">
    <property type="entry name" value="ARM-type_fold"/>
</dbReference>
<sequence>MDSGPAQEVTELLRQWEEQHTTPNYDPIPTLTRIAEIIEAETENFMKKDPDPFDERHPSRTDPECALGHSLKVMFKKDNFMTKLVNDYVRDTYYSRQNIIGRDVHKLNVAACRLTLDLMPGLEMSVVFQDNESLIHRLVSWAINSQEPLQSYATGLLAAAMEVQEIATNFRDLNAMLVPLMLKRLHELRNKSLEEKPQAQQINQTRHFAHFDKRKSGDLKCNGPSSETTSVQKDGVDDGGGEVMDIEVPPNTPVKSPGTPIKHNSVLWSPPGNSLRPVPIHETSSNSSWVEMETYVIGNIQIHPLTDATKQMLTLRYLTPMGEYQEFLSHVFEKDALGLILGYLNVRESKDSRLAFEALKYLAALLCHKKFSIDFINTGGLQKFLEVPRPSVAATGVSICLYYLAYCEDAMERVCMLSRKTLANLVRYALWLLECSHDSGRCHATMFFGLSFQFRVILEEFDNQDGLRKLYNVISTLPILGSDEEELRVSDDETSAARQIVRHVCVALRRYFEAHLRIRAAVVSRQQGDNITEPLPYKASKSLPEEIQDQIELVQNAPWSRWPPVDELVELGGITLLLQVVAYAYDWNFNGRAETVRSALDVVSVCCVSPRVQLLLTEKINMREAELTAGISIVLGAADGDIVVEPEVQKAALNVLVNCVCAPLHRAGILTGRISIAGFRKKTLMKSFEDIIQKVWESVRTNNGIMVLLSLMMTKSPITDADRIRGLACRALCGLARCSTVRQIISKLPLFTTSQIQVLMRDPILQEKRQEHVMFQKYALELLERVSGKSKHKGAEFETSLANIHRANVVAQTKINYNERQLLQLMVRHLSDRGLNEAASTLIREAGLPCPCPVPAPPPPPVYTPSTPVRTRMSVSRTSSSTSLHRDSLDHSHINNEDSPMPPNVIKVRKVQNQSLSTSVVGASTPGSEYKRSLQKQLSIGGAERAPSPPRVTLHSIITEYLYNQHALCKNPVVTCPQFNLFEPHQCPEPRSGGLASIGDRYAEPVNSCARVIRRELGTTTSCRAHANFAHSHFAAARTLRLTDDDAYFTHTIFHPTQQKLLAATSSGDIRIFNLFSGAEENSYQVHDSYIYHMQASRDGLLLLASSSTSWRTLSALWHMKEFEQSFQLENEEYVEFSKMTDDRIIGTKGEVATIFDTQTGRELLTLNPSLSNQYAKNRATFNPTDELVLSDGVLWDVNSGKEIRKFDKLNQTHSGVFHPNGLEVISNTEVWDLRTFHLLRTVPALDKSEVIFNPACTALYAVCSDQDSEDRSQFDTSFKTLCAADYSSIATVDVKRNIYALSVSRYGTQISVVENLGDFEQVSESCVKIYDVGRKRDHDDDAGVGFYINGGWDRGRVFFKGGVLGEGCWGGGGGLGGGGGWLKKKKIVGFGGEEEEEDLAGGSENDDGSDSATDNDDELASSIFRNVMNLAEGESSSESSRDDNEPERREGRRARTRRRAAEHHSSDSDGDVELGDIVEFRVFD</sequence>
<dbReference type="SUPFAM" id="SSF50978">
    <property type="entry name" value="WD40 repeat-like"/>
    <property type="match status" value="1"/>
</dbReference>
<reference evidence="7 8" key="1">
    <citation type="submission" date="2023-11" db="EMBL/GenBank/DDBJ databases">
        <authorList>
            <person name="Okamura Y."/>
        </authorList>
    </citation>
    <scope>NUCLEOTIDE SEQUENCE [LARGE SCALE GENOMIC DNA]</scope>
</reference>
<feature type="region of interest" description="Disordered" evidence="6">
    <location>
        <begin position="1394"/>
        <end position="1476"/>
    </location>
</feature>
<evidence type="ECO:0000256" key="1">
    <source>
        <dbReference type="ARBA" id="ARBA00004123"/>
    </source>
</evidence>
<feature type="compositionally biased region" description="Acidic residues" evidence="6">
    <location>
        <begin position="1394"/>
        <end position="1420"/>
    </location>
</feature>
<dbReference type="PANTHER" id="PTHR13129">
    <property type="entry name" value="VPRBP PROTEIN-RELATED"/>
    <property type="match status" value="1"/>
</dbReference>
<comment type="subcellular location">
    <subcellularLocation>
        <location evidence="1">Nucleus</location>
    </subcellularLocation>
</comment>
<keyword evidence="8" id="KW-1185">Reference proteome</keyword>
<dbReference type="InterPro" id="IPR015943">
    <property type="entry name" value="WD40/YVTN_repeat-like_dom_sf"/>
</dbReference>
<evidence type="ECO:0000256" key="6">
    <source>
        <dbReference type="SAM" id="MobiDB-lite"/>
    </source>
</evidence>
<dbReference type="GO" id="GO:0080008">
    <property type="term" value="C:Cul4-RING E3 ubiquitin ligase complex"/>
    <property type="evidence" value="ECO:0007669"/>
    <property type="project" value="TreeGrafter"/>
</dbReference>
<dbReference type="Gene3D" id="2.130.10.10">
    <property type="entry name" value="YVTN repeat-like/Quinoprotein amine dehydrogenase"/>
    <property type="match status" value="1"/>
</dbReference>
<dbReference type="SUPFAM" id="SSF48371">
    <property type="entry name" value="ARM repeat"/>
    <property type="match status" value="1"/>
</dbReference>
<evidence type="ECO:0000313" key="8">
    <source>
        <dbReference type="Proteomes" id="UP001497472"/>
    </source>
</evidence>
<dbReference type="Proteomes" id="UP001497472">
    <property type="component" value="Unassembled WGS sequence"/>
</dbReference>
<protein>
    <recommendedName>
        <fullName evidence="9">Protein mahjong</fullName>
    </recommendedName>
</protein>
<dbReference type="PROSITE" id="PS50896">
    <property type="entry name" value="LISH"/>
    <property type="match status" value="1"/>
</dbReference>
<dbReference type="InterPro" id="IPR036322">
    <property type="entry name" value="WD40_repeat_dom_sf"/>
</dbReference>
<feature type="compositionally biased region" description="Basic and acidic residues" evidence="6">
    <location>
        <begin position="884"/>
        <end position="896"/>
    </location>
</feature>
<evidence type="ECO:0000313" key="7">
    <source>
        <dbReference type="EMBL" id="CAK1554394.1"/>
    </source>
</evidence>
<feature type="region of interest" description="Disordered" evidence="6">
    <location>
        <begin position="875"/>
        <end position="902"/>
    </location>
</feature>
<dbReference type="GO" id="GO:0016567">
    <property type="term" value="P:protein ubiquitination"/>
    <property type="evidence" value="ECO:0007669"/>
    <property type="project" value="InterPro"/>
</dbReference>
<comment type="caution">
    <text evidence="7">The sequence shown here is derived from an EMBL/GenBank/DDBJ whole genome shotgun (WGS) entry which is preliminary data.</text>
</comment>
<dbReference type="Gene3D" id="1.25.10.10">
    <property type="entry name" value="Leucine-rich Repeat Variant"/>
    <property type="match status" value="1"/>
</dbReference>
<evidence type="ECO:0000256" key="2">
    <source>
        <dbReference type="ARBA" id="ARBA00004906"/>
    </source>
</evidence>
<organism evidence="7 8">
    <name type="scientific">Leptosia nina</name>
    <dbReference type="NCBI Taxonomy" id="320188"/>
    <lineage>
        <taxon>Eukaryota</taxon>
        <taxon>Metazoa</taxon>
        <taxon>Ecdysozoa</taxon>
        <taxon>Arthropoda</taxon>
        <taxon>Hexapoda</taxon>
        <taxon>Insecta</taxon>
        <taxon>Pterygota</taxon>
        <taxon>Neoptera</taxon>
        <taxon>Endopterygota</taxon>
        <taxon>Lepidoptera</taxon>
        <taxon>Glossata</taxon>
        <taxon>Ditrysia</taxon>
        <taxon>Papilionoidea</taxon>
        <taxon>Pieridae</taxon>
        <taxon>Pierinae</taxon>
        <taxon>Leptosia</taxon>
    </lineage>
</organism>
<evidence type="ECO:0000256" key="5">
    <source>
        <dbReference type="ARBA" id="ARBA00023242"/>
    </source>
</evidence>
<evidence type="ECO:0000256" key="4">
    <source>
        <dbReference type="ARBA" id="ARBA00022786"/>
    </source>
</evidence>
<dbReference type="PANTHER" id="PTHR13129:SF4">
    <property type="entry name" value="DDB1- AND CUL4-ASSOCIATED FACTOR 1"/>
    <property type="match status" value="1"/>
</dbReference>
<dbReference type="InterPro" id="IPR006594">
    <property type="entry name" value="LisH"/>
</dbReference>
<comment type="similarity">
    <text evidence="3">Belongs to the VPRBP/DCAF1 family.</text>
</comment>